<comment type="subcellular location">
    <subcellularLocation>
        <location evidence="1">Cell membrane</location>
        <topology evidence="1">Multi-pass membrane protein</topology>
    </subcellularLocation>
</comment>
<feature type="transmembrane region" description="Helical" evidence="7">
    <location>
        <begin position="330"/>
        <end position="350"/>
    </location>
</feature>
<feature type="transmembrane region" description="Helical" evidence="7">
    <location>
        <begin position="105"/>
        <end position="122"/>
    </location>
</feature>
<feature type="transmembrane region" description="Helical" evidence="7">
    <location>
        <begin position="45"/>
        <end position="64"/>
    </location>
</feature>
<dbReference type="PANTHER" id="PTHR42718">
    <property type="entry name" value="MAJOR FACILITATOR SUPERFAMILY MULTIDRUG TRANSPORTER MFSC"/>
    <property type="match status" value="1"/>
</dbReference>
<evidence type="ECO:0000256" key="1">
    <source>
        <dbReference type="ARBA" id="ARBA00004651"/>
    </source>
</evidence>
<dbReference type="CDD" id="cd17321">
    <property type="entry name" value="MFS_MMR_MDR_like"/>
    <property type="match status" value="1"/>
</dbReference>
<protein>
    <recommendedName>
        <fullName evidence="9">Major facilitator superfamily (MFS) profile domain-containing protein</fullName>
    </recommendedName>
</protein>
<dbReference type="Pfam" id="PF07690">
    <property type="entry name" value="MFS_1"/>
    <property type="match status" value="1"/>
</dbReference>
<organism evidence="10">
    <name type="scientific">uncultured Nocardioidaceae bacterium</name>
    <dbReference type="NCBI Taxonomy" id="253824"/>
    <lineage>
        <taxon>Bacteria</taxon>
        <taxon>Bacillati</taxon>
        <taxon>Actinomycetota</taxon>
        <taxon>Actinomycetes</taxon>
        <taxon>Propionibacteriales</taxon>
        <taxon>Nocardioidaceae</taxon>
        <taxon>environmental samples</taxon>
    </lineage>
</organism>
<name>A0A6J4LBH3_9ACTN</name>
<gene>
    <name evidence="10" type="ORF">AVDCRST_MAG36-692</name>
</gene>
<feature type="transmembrane region" description="Helical" evidence="7">
    <location>
        <begin position="164"/>
        <end position="181"/>
    </location>
</feature>
<evidence type="ECO:0000256" key="6">
    <source>
        <dbReference type="ARBA" id="ARBA00023136"/>
    </source>
</evidence>
<keyword evidence="6 7" id="KW-0472">Membrane</keyword>
<evidence type="ECO:0000256" key="2">
    <source>
        <dbReference type="ARBA" id="ARBA00022448"/>
    </source>
</evidence>
<feature type="chain" id="PRO_5026776353" description="Major facilitator superfamily (MFS) profile domain-containing protein" evidence="8">
    <location>
        <begin position="31"/>
        <end position="472"/>
    </location>
</feature>
<sequence>MPTRVPTRGLAAAFLAASLMPLNSTMIAVAVPAIATELDHDPATVTSALVTTYLVAAIALQSPGGRLGDRLGHWRVLALGQVVLGVGALLGFLAPAMWLLSVSRVLMAVGGAVVVPATVALIRLELPADRRGRAYGLFGAAMSLAAGIGPVVGGELVRTAGWEALFLANLPVLAVAGLLATGTRGIAAPVDTEQRRRGGTRFDWLGSVLLTAAVAALVLGVQSSGPTSVSLLLLCAAVSIAFVSQERRASDPVVAFALFRSASFTAGTLLIASLNLVMYALLFEIPLVLEASFDLGAQQTGRLLVSMMLAMVVTSVVAGRSADRFGARSVALAGTLVCLTGVALLLAGTLRSSGEVRLPLVLLGLGLGLANPAAQAASLARVARAYSGTAAGMGSTMRYLGGVVGVAVLARVLDTERSASSVLDQHHTLLTVFLVVLLGGLACTPFLPGRADRRPGPQVLVAQSGPGVRRSG</sequence>
<keyword evidence="5 7" id="KW-1133">Transmembrane helix</keyword>
<dbReference type="GO" id="GO:0005886">
    <property type="term" value="C:plasma membrane"/>
    <property type="evidence" value="ECO:0007669"/>
    <property type="project" value="UniProtKB-SubCell"/>
</dbReference>
<evidence type="ECO:0000259" key="9">
    <source>
        <dbReference type="PROSITE" id="PS50850"/>
    </source>
</evidence>
<evidence type="ECO:0000256" key="8">
    <source>
        <dbReference type="SAM" id="SignalP"/>
    </source>
</evidence>
<dbReference type="SUPFAM" id="SSF103473">
    <property type="entry name" value="MFS general substrate transporter"/>
    <property type="match status" value="1"/>
</dbReference>
<evidence type="ECO:0000313" key="10">
    <source>
        <dbReference type="EMBL" id="CAA9326373.1"/>
    </source>
</evidence>
<evidence type="ECO:0000256" key="3">
    <source>
        <dbReference type="ARBA" id="ARBA00022475"/>
    </source>
</evidence>
<evidence type="ECO:0000256" key="7">
    <source>
        <dbReference type="SAM" id="Phobius"/>
    </source>
</evidence>
<dbReference type="InterPro" id="IPR020846">
    <property type="entry name" value="MFS_dom"/>
</dbReference>
<evidence type="ECO:0000256" key="5">
    <source>
        <dbReference type="ARBA" id="ARBA00022989"/>
    </source>
</evidence>
<dbReference type="AlphaFoldDB" id="A0A6J4LBH3"/>
<dbReference type="PROSITE" id="PS50850">
    <property type="entry name" value="MFS"/>
    <property type="match status" value="1"/>
</dbReference>
<dbReference type="InterPro" id="IPR036259">
    <property type="entry name" value="MFS_trans_sf"/>
</dbReference>
<dbReference type="GO" id="GO:0022857">
    <property type="term" value="F:transmembrane transporter activity"/>
    <property type="evidence" value="ECO:0007669"/>
    <property type="project" value="InterPro"/>
</dbReference>
<dbReference type="PRINTS" id="PR01036">
    <property type="entry name" value="TCRTETB"/>
</dbReference>
<reference evidence="10" key="1">
    <citation type="submission" date="2020-02" db="EMBL/GenBank/DDBJ databases">
        <authorList>
            <person name="Meier V. D."/>
        </authorList>
    </citation>
    <scope>NUCLEOTIDE SEQUENCE</scope>
    <source>
        <strain evidence="10">AVDCRST_MAG36</strain>
    </source>
</reference>
<keyword evidence="8" id="KW-0732">Signal</keyword>
<evidence type="ECO:0000256" key="4">
    <source>
        <dbReference type="ARBA" id="ARBA00022692"/>
    </source>
</evidence>
<keyword evidence="2" id="KW-0813">Transport</keyword>
<dbReference type="EMBL" id="CADCUH010000036">
    <property type="protein sequence ID" value="CAA9326373.1"/>
    <property type="molecule type" value="Genomic_DNA"/>
</dbReference>
<feature type="transmembrane region" description="Helical" evidence="7">
    <location>
        <begin position="429"/>
        <end position="447"/>
    </location>
</feature>
<feature type="transmembrane region" description="Helical" evidence="7">
    <location>
        <begin position="76"/>
        <end position="99"/>
    </location>
</feature>
<feature type="transmembrane region" description="Helical" evidence="7">
    <location>
        <begin position="134"/>
        <end position="152"/>
    </location>
</feature>
<feature type="transmembrane region" description="Helical" evidence="7">
    <location>
        <begin position="227"/>
        <end position="245"/>
    </location>
</feature>
<feature type="signal peptide" evidence="8">
    <location>
        <begin position="1"/>
        <end position="30"/>
    </location>
</feature>
<dbReference type="Gene3D" id="1.20.1720.10">
    <property type="entry name" value="Multidrug resistance protein D"/>
    <property type="match status" value="1"/>
</dbReference>
<feature type="transmembrane region" description="Helical" evidence="7">
    <location>
        <begin position="356"/>
        <end position="374"/>
    </location>
</feature>
<feature type="transmembrane region" description="Helical" evidence="7">
    <location>
        <begin position="202"/>
        <end position="221"/>
    </location>
</feature>
<accession>A0A6J4LBH3</accession>
<dbReference type="PANTHER" id="PTHR42718:SF46">
    <property type="entry name" value="BLR6921 PROTEIN"/>
    <property type="match status" value="1"/>
</dbReference>
<proteinExistence type="predicted"/>
<dbReference type="Gene3D" id="1.20.1250.20">
    <property type="entry name" value="MFS general substrate transporter like domains"/>
    <property type="match status" value="1"/>
</dbReference>
<feature type="transmembrane region" description="Helical" evidence="7">
    <location>
        <begin position="301"/>
        <end position="318"/>
    </location>
</feature>
<keyword evidence="4 7" id="KW-0812">Transmembrane</keyword>
<feature type="transmembrane region" description="Helical" evidence="7">
    <location>
        <begin position="386"/>
        <end position="409"/>
    </location>
</feature>
<feature type="transmembrane region" description="Helical" evidence="7">
    <location>
        <begin position="257"/>
        <end position="281"/>
    </location>
</feature>
<dbReference type="InterPro" id="IPR011701">
    <property type="entry name" value="MFS"/>
</dbReference>
<feature type="domain" description="Major facilitator superfamily (MFS) profile" evidence="9">
    <location>
        <begin position="9"/>
        <end position="451"/>
    </location>
</feature>
<keyword evidence="3" id="KW-1003">Cell membrane</keyword>